<dbReference type="Proteomes" id="UP000054538">
    <property type="component" value="Unassembled WGS sequence"/>
</dbReference>
<gene>
    <name evidence="2" type="ORF">PAXRUDRAFT_836135</name>
</gene>
<organism evidence="2 3">
    <name type="scientific">Paxillus rubicundulus Ve08.2h10</name>
    <dbReference type="NCBI Taxonomy" id="930991"/>
    <lineage>
        <taxon>Eukaryota</taxon>
        <taxon>Fungi</taxon>
        <taxon>Dikarya</taxon>
        <taxon>Basidiomycota</taxon>
        <taxon>Agaricomycotina</taxon>
        <taxon>Agaricomycetes</taxon>
        <taxon>Agaricomycetidae</taxon>
        <taxon>Boletales</taxon>
        <taxon>Paxilineae</taxon>
        <taxon>Paxillaceae</taxon>
        <taxon>Paxillus</taxon>
    </lineage>
</organism>
<feature type="region of interest" description="Disordered" evidence="1">
    <location>
        <begin position="19"/>
        <end position="38"/>
    </location>
</feature>
<protein>
    <submittedName>
        <fullName evidence="2">Uncharacterized protein</fullName>
    </submittedName>
</protein>
<name>A0A0D0CSK6_9AGAM</name>
<dbReference type="HOGENOM" id="CLU_161088_0_0_1"/>
<sequence length="141" mass="16011">MASHWHSIEQQQDLCAHLSDSSSLSGSRRASSSPDDLAARETMSEVWADVDVILLKLLQLPPTARHRYAHEVAKKTFDTIDAQALAAERRLEQMEAFTRMCQAEVEEWHVRRSKAKRHLDTLSPLPDLDLVPLQQALANRM</sequence>
<evidence type="ECO:0000313" key="2">
    <source>
        <dbReference type="EMBL" id="KIK73886.1"/>
    </source>
</evidence>
<proteinExistence type="predicted"/>
<reference evidence="2 3" key="1">
    <citation type="submission" date="2014-04" db="EMBL/GenBank/DDBJ databases">
        <authorList>
            <consortium name="DOE Joint Genome Institute"/>
            <person name="Kuo A."/>
            <person name="Kohler A."/>
            <person name="Jargeat P."/>
            <person name="Nagy L.G."/>
            <person name="Floudas D."/>
            <person name="Copeland A."/>
            <person name="Barry K.W."/>
            <person name="Cichocki N."/>
            <person name="Veneault-Fourrey C."/>
            <person name="LaButti K."/>
            <person name="Lindquist E.A."/>
            <person name="Lipzen A."/>
            <person name="Lundell T."/>
            <person name="Morin E."/>
            <person name="Murat C."/>
            <person name="Sun H."/>
            <person name="Tunlid A."/>
            <person name="Henrissat B."/>
            <person name="Grigoriev I.V."/>
            <person name="Hibbett D.S."/>
            <person name="Martin F."/>
            <person name="Nordberg H.P."/>
            <person name="Cantor M.N."/>
            <person name="Hua S.X."/>
        </authorList>
    </citation>
    <scope>NUCLEOTIDE SEQUENCE [LARGE SCALE GENOMIC DNA]</scope>
    <source>
        <strain evidence="2 3">Ve08.2h10</strain>
    </source>
</reference>
<reference evidence="3" key="2">
    <citation type="submission" date="2015-01" db="EMBL/GenBank/DDBJ databases">
        <title>Evolutionary Origins and Diversification of the Mycorrhizal Mutualists.</title>
        <authorList>
            <consortium name="DOE Joint Genome Institute"/>
            <consortium name="Mycorrhizal Genomics Consortium"/>
            <person name="Kohler A."/>
            <person name="Kuo A."/>
            <person name="Nagy L.G."/>
            <person name="Floudas D."/>
            <person name="Copeland A."/>
            <person name="Barry K.W."/>
            <person name="Cichocki N."/>
            <person name="Veneault-Fourrey C."/>
            <person name="LaButti K."/>
            <person name="Lindquist E.A."/>
            <person name="Lipzen A."/>
            <person name="Lundell T."/>
            <person name="Morin E."/>
            <person name="Murat C."/>
            <person name="Riley R."/>
            <person name="Ohm R."/>
            <person name="Sun H."/>
            <person name="Tunlid A."/>
            <person name="Henrissat B."/>
            <person name="Grigoriev I.V."/>
            <person name="Hibbett D.S."/>
            <person name="Martin F."/>
        </authorList>
    </citation>
    <scope>NUCLEOTIDE SEQUENCE [LARGE SCALE GENOMIC DNA]</scope>
    <source>
        <strain evidence="3">Ve08.2h10</strain>
    </source>
</reference>
<dbReference type="InParanoid" id="A0A0D0CSK6"/>
<evidence type="ECO:0000256" key="1">
    <source>
        <dbReference type="SAM" id="MobiDB-lite"/>
    </source>
</evidence>
<dbReference type="EMBL" id="KN829340">
    <property type="protein sequence ID" value="KIK73886.1"/>
    <property type="molecule type" value="Genomic_DNA"/>
</dbReference>
<accession>A0A0D0CSK6</accession>
<evidence type="ECO:0000313" key="3">
    <source>
        <dbReference type="Proteomes" id="UP000054538"/>
    </source>
</evidence>
<feature type="compositionally biased region" description="Low complexity" evidence="1">
    <location>
        <begin position="19"/>
        <end position="33"/>
    </location>
</feature>
<dbReference type="AlphaFoldDB" id="A0A0D0CSK6"/>
<keyword evidence="3" id="KW-1185">Reference proteome</keyword>